<evidence type="ECO:0000259" key="5">
    <source>
        <dbReference type="PROSITE" id="PS51296"/>
    </source>
</evidence>
<keyword evidence="7" id="KW-1185">Reference proteome</keyword>
<gene>
    <name evidence="6" type="ORF">BXP70_01300</name>
</gene>
<dbReference type="GO" id="GO:0051537">
    <property type="term" value="F:2 iron, 2 sulfur cluster binding"/>
    <property type="evidence" value="ECO:0007669"/>
    <property type="project" value="UniProtKB-KW"/>
</dbReference>
<evidence type="ECO:0000313" key="6">
    <source>
        <dbReference type="EMBL" id="OUJ76329.1"/>
    </source>
</evidence>
<dbReference type="GO" id="GO:0046872">
    <property type="term" value="F:metal ion binding"/>
    <property type="evidence" value="ECO:0007669"/>
    <property type="project" value="UniProtKB-KW"/>
</dbReference>
<proteinExistence type="predicted"/>
<dbReference type="InterPro" id="IPR017941">
    <property type="entry name" value="Rieske_2Fe-2S"/>
</dbReference>
<protein>
    <recommendedName>
        <fullName evidence="5">Rieske domain-containing protein</fullName>
    </recommendedName>
</protein>
<dbReference type="EMBL" id="MTSE01000001">
    <property type="protein sequence ID" value="OUJ76329.1"/>
    <property type="molecule type" value="Genomic_DNA"/>
</dbReference>
<organism evidence="6 7">
    <name type="scientific">Hymenobacter crusticola</name>
    <dbReference type="NCBI Taxonomy" id="1770526"/>
    <lineage>
        <taxon>Bacteria</taxon>
        <taxon>Pseudomonadati</taxon>
        <taxon>Bacteroidota</taxon>
        <taxon>Cytophagia</taxon>
        <taxon>Cytophagales</taxon>
        <taxon>Hymenobacteraceae</taxon>
        <taxon>Hymenobacter</taxon>
    </lineage>
</organism>
<sequence length="136" mass="14420">MGALGVLACGGDSASEVQPQVPIIAFTTTISLLDQQNTALRFDNGVQYVDGGVKGTKGLIVVRQKAGSYLAFDRTCPYQPTSACATVSIDPSRLFFRDTCCTSQFSLQGQVQGGPSRYALRQYATSLSGNLLTISN</sequence>
<evidence type="ECO:0000256" key="2">
    <source>
        <dbReference type="ARBA" id="ARBA00022723"/>
    </source>
</evidence>
<reference evidence="6 7" key="1">
    <citation type="submission" date="2017-01" db="EMBL/GenBank/DDBJ databases">
        <title>A new Hymenobacter.</title>
        <authorList>
            <person name="Liang Y."/>
            <person name="Feng F."/>
        </authorList>
    </citation>
    <scope>NUCLEOTIDE SEQUENCE [LARGE SCALE GENOMIC DNA]</scope>
    <source>
        <strain evidence="6">MIMBbqt21</strain>
    </source>
</reference>
<evidence type="ECO:0000256" key="3">
    <source>
        <dbReference type="ARBA" id="ARBA00023004"/>
    </source>
</evidence>
<keyword evidence="3" id="KW-0408">Iron</keyword>
<evidence type="ECO:0000256" key="1">
    <source>
        <dbReference type="ARBA" id="ARBA00022714"/>
    </source>
</evidence>
<dbReference type="AlphaFoldDB" id="A0A243WL84"/>
<dbReference type="Proteomes" id="UP000194873">
    <property type="component" value="Unassembled WGS sequence"/>
</dbReference>
<dbReference type="InterPro" id="IPR036922">
    <property type="entry name" value="Rieske_2Fe-2S_sf"/>
</dbReference>
<evidence type="ECO:0000313" key="7">
    <source>
        <dbReference type="Proteomes" id="UP000194873"/>
    </source>
</evidence>
<comment type="caution">
    <text evidence="6">The sequence shown here is derived from an EMBL/GenBank/DDBJ whole genome shotgun (WGS) entry which is preliminary data.</text>
</comment>
<keyword evidence="1" id="KW-0001">2Fe-2S</keyword>
<dbReference type="SUPFAM" id="SSF50022">
    <property type="entry name" value="ISP domain"/>
    <property type="match status" value="1"/>
</dbReference>
<dbReference type="PROSITE" id="PS51296">
    <property type="entry name" value="RIESKE"/>
    <property type="match status" value="1"/>
</dbReference>
<keyword evidence="2" id="KW-0479">Metal-binding</keyword>
<keyword evidence="4" id="KW-0411">Iron-sulfur</keyword>
<feature type="domain" description="Rieske" evidence="5">
    <location>
        <begin position="59"/>
        <end position="134"/>
    </location>
</feature>
<evidence type="ECO:0000256" key="4">
    <source>
        <dbReference type="ARBA" id="ARBA00023014"/>
    </source>
</evidence>
<dbReference type="Gene3D" id="2.102.10.10">
    <property type="entry name" value="Rieske [2Fe-2S] iron-sulphur domain"/>
    <property type="match status" value="1"/>
</dbReference>
<name>A0A243WL84_9BACT</name>
<accession>A0A243WL84</accession>